<dbReference type="EMBL" id="BMYI01000021">
    <property type="protein sequence ID" value="GHC36950.1"/>
    <property type="molecule type" value="Genomic_DNA"/>
</dbReference>
<evidence type="ECO:0000313" key="1">
    <source>
        <dbReference type="EMBL" id="GHC36950.1"/>
    </source>
</evidence>
<dbReference type="Proteomes" id="UP000658305">
    <property type="component" value="Unassembled WGS sequence"/>
</dbReference>
<protein>
    <recommendedName>
        <fullName evidence="3">DNA repair protein RadC</fullName>
    </recommendedName>
</protein>
<organism evidence="1 2">
    <name type="scientific">Gemmobacter nanjingensis</name>
    <dbReference type="NCBI Taxonomy" id="488454"/>
    <lineage>
        <taxon>Bacteria</taxon>
        <taxon>Pseudomonadati</taxon>
        <taxon>Pseudomonadota</taxon>
        <taxon>Alphaproteobacteria</taxon>
        <taxon>Rhodobacterales</taxon>
        <taxon>Paracoccaceae</taxon>
        <taxon>Gemmobacter</taxon>
    </lineage>
</organism>
<reference evidence="2" key="1">
    <citation type="journal article" date="2019" name="Int. J. Syst. Evol. Microbiol.">
        <title>The Global Catalogue of Microorganisms (GCM) 10K type strain sequencing project: providing services to taxonomists for standard genome sequencing and annotation.</title>
        <authorList>
            <consortium name="The Broad Institute Genomics Platform"/>
            <consortium name="The Broad Institute Genome Sequencing Center for Infectious Disease"/>
            <person name="Wu L."/>
            <person name="Ma J."/>
        </authorList>
    </citation>
    <scope>NUCLEOTIDE SEQUENCE [LARGE SCALE GENOMIC DNA]</scope>
    <source>
        <strain evidence="2">KCTC 23298</strain>
    </source>
</reference>
<proteinExistence type="predicted"/>
<comment type="caution">
    <text evidence="1">The sequence shown here is derived from an EMBL/GenBank/DDBJ whole genome shotgun (WGS) entry which is preliminary data.</text>
</comment>
<name>A0ABQ3FS16_9RHOB</name>
<keyword evidence="2" id="KW-1185">Reference proteome</keyword>
<accession>A0ABQ3FS16</accession>
<gene>
    <name evidence="1" type="ORF">GCM10007291_43060</name>
</gene>
<evidence type="ECO:0000313" key="2">
    <source>
        <dbReference type="Proteomes" id="UP000658305"/>
    </source>
</evidence>
<evidence type="ECO:0008006" key="3">
    <source>
        <dbReference type="Google" id="ProtNLM"/>
    </source>
</evidence>
<sequence length="182" mass="19457">MASRAVGDPDMFDHSFPAPTAALPNQLPPMFVNAAADTSLAFALTTPDHSLVAAMSGTARPLVLDRFASLAEAMRGAIVFVDQFAFDARPPMLAILDRDDRLVLAGAATDGAVAWCHPVISAAEARAVVTEASQLRAQASRAADWKEHGLSQRLRQRADLLEARLVDPLWRAFATRALQVAA</sequence>